<protein>
    <recommendedName>
        <fullName evidence="2">ZSWIM1/3 RNaseH-like domain-containing protein</fullName>
    </recommendedName>
</protein>
<organism evidence="3 4">
    <name type="scientific">Phytophthora infestans</name>
    <name type="common">Potato late blight agent</name>
    <name type="synonym">Botrytis infestans</name>
    <dbReference type="NCBI Taxonomy" id="4787"/>
    <lineage>
        <taxon>Eukaryota</taxon>
        <taxon>Sar</taxon>
        <taxon>Stramenopiles</taxon>
        <taxon>Oomycota</taxon>
        <taxon>Peronosporomycetes</taxon>
        <taxon>Peronosporales</taxon>
        <taxon>Peronosporaceae</taxon>
        <taxon>Phytophthora</taxon>
    </lineage>
</organism>
<feature type="compositionally biased region" description="Low complexity" evidence="1">
    <location>
        <begin position="101"/>
        <end position="111"/>
    </location>
</feature>
<feature type="region of interest" description="Disordered" evidence="1">
    <location>
        <begin position="101"/>
        <end position="122"/>
    </location>
</feature>
<gene>
    <name evidence="3" type="ORF">GN958_ATG20295</name>
</gene>
<dbReference type="AlphaFoldDB" id="A0A8S9TR82"/>
<dbReference type="PANTHER" id="PTHR31569">
    <property type="entry name" value="SWIM-TYPE DOMAIN-CONTAINING PROTEIN"/>
    <property type="match status" value="1"/>
</dbReference>
<sequence>TLYAGFFFSDFMRWHSSCSQVKLRTFLCTHAMPYEDTTTEQCVYWSARSTECTAHINVSRSGVVEFHLIVKAAGKHDHAINEHQRYSRQMNDPSILQDVAATARPAPKRTASYPTSDPRRSATDRTLAVLGEFMESRARNPSKLIMNNDSNMLCWSPRPNVNQYKLLRFAVHDVLDRGQYVQHALVQTEAKADLSLAVSAFTKTNPEWAKIQAVMADWTLHEKDMLHEAWPNARQLLVAKKTLFSIGWEPEDENKAAEGLVNSESEQNNRNTISRTHFWRQLETIKKSICTNFIQHWDSTTGEEVMYNRGGVPHLKTHTNNRLEQKWGRIKEVVDGNFTIDELVFIAYHVAGVFRRTTPRRLQWGGAADLLYQITRHRQDY</sequence>
<dbReference type="InterPro" id="IPR052579">
    <property type="entry name" value="Zinc_finger_SWIM"/>
</dbReference>
<dbReference type="EMBL" id="JAACNO010002832">
    <property type="protein sequence ID" value="KAF4130493.1"/>
    <property type="molecule type" value="Genomic_DNA"/>
</dbReference>
<comment type="caution">
    <text evidence="3">The sequence shown here is derived from an EMBL/GenBank/DDBJ whole genome shotgun (WGS) entry which is preliminary data.</text>
</comment>
<evidence type="ECO:0000259" key="2">
    <source>
        <dbReference type="Pfam" id="PF21056"/>
    </source>
</evidence>
<evidence type="ECO:0000256" key="1">
    <source>
        <dbReference type="SAM" id="MobiDB-lite"/>
    </source>
</evidence>
<feature type="non-terminal residue" evidence="3">
    <location>
        <position position="1"/>
    </location>
</feature>
<dbReference type="InterPro" id="IPR048324">
    <property type="entry name" value="ZSWIM1-3_RNaseH-like"/>
</dbReference>
<evidence type="ECO:0000313" key="4">
    <source>
        <dbReference type="Proteomes" id="UP000704712"/>
    </source>
</evidence>
<dbReference type="Proteomes" id="UP000704712">
    <property type="component" value="Unassembled WGS sequence"/>
</dbReference>
<accession>A0A8S9TR82</accession>
<reference evidence="3" key="1">
    <citation type="submission" date="2020-03" db="EMBL/GenBank/DDBJ databases">
        <title>Hybrid Assembly of Korean Phytophthora infestans isolates.</title>
        <authorList>
            <person name="Prokchorchik M."/>
            <person name="Lee Y."/>
            <person name="Seo J."/>
            <person name="Cho J.-H."/>
            <person name="Park Y.-E."/>
            <person name="Jang D.-C."/>
            <person name="Im J.-S."/>
            <person name="Choi J.-G."/>
            <person name="Park H.-J."/>
            <person name="Lee G.-B."/>
            <person name="Lee Y.-G."/>
            <person name="Hong S.-Y."/>
            <person name="Cho K."/>
            <person name="Sohn K.H."/>
        </authorList>
    </citation>
    <scope>NUCLEOTIDE SEQUENCE</scope>
    <source>
        <strain evidence="3">KR_2_A2</strain>
    </source>
</reference>
<evidence type="ECO:0000313" key="3">
    <source>
        <dbReference type="EMBL" id="KAF4130493.1"/>
    </source>
</evidence>
<dbReference type="Pfam" id="PF21056">
    <property type="entry name" value="ZSWIM1-3_RNaseH-like"/>
    <property type="match status" value="1"/>
</dbReference>
<dbReference type="PANTHER" id="PTHR31569:SF4">
    <property type="entry name" value="SWIM-TYPE DOMAIN-CONTAINING PROTEIN"/>
    <property type="match status" value="1"/>
</dbReference>
<proteinExistence type="predicted"/>
<feature type="domain" description="ZSWIM1/3 RNaseH-like" evidence="2">
    <location>
        <begin position="158"/>
        <end position="236"/>
    </location>
</feature>
<name>A0A8S9TR82_PHYIN</name>